<evidence type="ECO:0000256" key="2">
    <source>
        <dbReference type="ARBA" id="ARBA00022670"/>
    </source>
</evidence>
<name>A0A1X1U5V4_MYCFL</name>
<accession>A0A1X1U5V4</accession>
<dbReference type="InterPro" id="IPR000209">
    <property type="entry name" value="Peptidase_S8/S53_dom"/>
</dbReference>
<feature type="domain" description="Peptidase S8/S53" evidence="6">
    <location>
        <begin position="280"/>
        <end position="631"/>
    </location>
</feature>
<dbReference type="CDD" id="cd07487">
    <property type="entry name" value="Peptidases_S8_1"/>
    <property type="match status" value="1"/>
</dbReference>
<protein>
    <recommendedName>
        <fullName evidence="6">Peptidase S8/S53 domain-containing protein</fullName>
    </recommendedName>
</protein>
<proteinExistence type="inferred from homology"/>
<evidence type="ECO:0000313" key="7">
    <source>
        <dbReference type="EMBL" id="ORV52068.1"/>
    </source>
</evidence>
<dbReference type="PANTHER" id="PTHR43806">
    <property type="entry name" value="PEPTIDASE S8"/>
    <property type="match status" value="1"/>
</dbReference>
<sequence length="642" mass="70854">MTEETTISRKLVDYILVGTGPGRRHLQGSPILGDVWTAYVQDLSKPVDLLITSHKGTTANDLAAEIFSELQKIRSGIAHDDDPRVAPVQNYVAARLYFDEVIRVLIPMTQWWLDPRTRNEFDAWLNSGKSAAENGSDRMTQTLDDVRVLVDAWNKGPSFVDELVKDPTAGIRHRRTAFERFVALCTLVLMVQRPPEETDRKPMAQANLTKIQRKNRGLLVDTSRDELRELVVDLISTDMSPAKEAKVWQISRNRPASTAIMKSVPTVKADAARRLFELDGSGITWAVIDSGIYTQHGAFGQHPIRKTYDFTYYREVVNLSNVDDVVRKRNLATIEAARGNTLPSGADRKLKQIAKAACRREPIRYDLIKEFLELGGGDTPPPRPSSEHGTHVAGIIAASVDETGQKLVTGMCPGIGLYDLRIIGSDKEDTELAVIAALQFVRRTNELAGDMQIQGVNMSLSIEHDVRNYACGATPVCMEAERLVDSGVVVVAAAGNFGYQNIVVNDRPFNNYLAFSITDPGNADRVITVGSTHHYKPFTYGVSYFSSRGPTGDGRLKPDLVAPGERIYSSVLDDDWGYLDGTSMAAPHVSGAAALLMARYPELVGHPDKIKKILCETATDLGRERNFQGHGLLDVLRALQSQ</sequence>
<evidence type="ECO:0000259" key="6">
    <source>
        <dbReference type="Pfam" id="PF00082"/>
    </source>
</evidence>
<evidence type="ECO:0000313" key="8">
    <source>
        <dbReference type="Proteomes" id="UP000193010"/>
    </source>
</evidence>
<dbReference type="PRINTS" id="PR00723">
    <property type="entry name" value="SUBTILISIN"/>
</dbReference>
<keyword evidence="3 5" id="KW-0378">Hydrolase</keyword>
<dbReference type="PANTHER" id="PTHR43806:SF11">
    <property type="entry name" value="CEREVISIN-RELATED"/>
    <property type="match status" value="1"/>
</dbReference>
<dbReference type="RefSeq" id="WP_085222199.1">
    <property type="nucleotide sequence ID" value="NZ_AP022576.1"/>
</dbReference>
<dbReference type="InterPro" id="IPR036852">
    <property type="entry name" value="Peptidase_S8/S53_dom_sf"/>
</dbReference>
<keyword evidence="8" id="KW-1185">Reference proteome</keyword>
<dbReference type="Pfam" id="PF00082">
    <property type="entry name" value="Peptidase_S8"/>
    <property type="match status" value="1"/>
</dbReference>
<feature type="active site" description="Charge relay system" evidence="5">
    <location>
        <position position="583"/>
    </location>
</feature>
<dbReference type="GO" id="GO:0006508">
    <property type="term" value="P:proteolysis"/>
    <property type="evidence" value="ECO:0007669"/>
    <property type="project" value="UniProtKB-KW"/>
</dbReference>
<dbReference type="EMBL" id="LQOV01000015">
    <property type="protein sequence ID" value="ORV52068.1"/>
    <property type="molecule type" value="Genomic_DNA"/>
</dbReference>
<dbReference type="PROSITE" id="PS00137">
    <property type="entry name" value="SUBTILASE_HIS"/>
    <property type="match status" value="1"/>
</dbReference>
<dbReference type="PROSITE" id="PS00138">
    <property type="entry name" value="SUBTILASE_SER"/>
    <property type="match status" value="1"/>
</dbReference>
<dbReference type="STRING" id="292462.AWC05_21220"/>
<comment type="similarity">
    <text evidence="1 5">Belongs to the peptidase S8 family.</text>
</comment>
<dbReference type="InterPro" id="IPR022398">
    <property type="entry name" value="Peptidase_S8_His-AS"/>
</dbReference>
<evidence type="ECO:0000256" key="1">
    <source>
        <dbReference type="ARBA" id="ARBA00011073"/>
    </source>
</evidence>
<dbReference type="InterPro" id="IPR023828">
    <property type="entry name" value="Peptidase_S8_Ser-AS"/>
</dbReference>
<gene>
    <name evidence="7" type="ORF">AWC05_21220</name>
</gene>
<dbReference type="InterPro" id="IPR050131">
    <property type="entry name" value="Peptidase_S8_subtilisin-like"/>
</dbReference>
<reference evidence="7 8" key="1">
    <citation type="submission" date="2016-01" db="EMBL/GenBank/DDBJ databases">
        <title>The new phylogeny of the genus Mycobacterium.</title>
        <authorList>
            <person name="Tarcisio F."/>
            <person name="Conor M."/>
            <person name="Antonella G."/>
            <person name="Elisabetta G."/>
            <person name="Giulia F.S."/>
            <person name="Sara T."/>
            <person name="Anna F."/>
            <person name="Clotilde B."/>
            <person name="Roberto B."/>
            <person name="Veronica D.S."/>
            <person name="Fabio R."/>
            <person name="Monica P."/>
            <person name="Olivier J."/>
            <person name="Enrico T."/>
            <person name="Nicola S."/>
        </authorList>
    </citation>
    <scope>NUCLEOTIDE SEQUENCE [LARGE SCALE GENOMIC DNA]</scope>
    <source>
        <strain evidence="7 8">DSM 44852</strain>
    </source>
</reference>
<dbReference type="SUPFAM" id="SSF52743">
    <property type="entry name" value="Subtilisin-like"/>
    <property type="match status" value="1"/>
</dbReference>
<dbReference type="Proteomes" id="UP000193010">
    <property type="component" value="Unassembled WGS sequence"/>
</dbReference>
<dbReference type="InterPro" id="IPR015500">
    <property type="entry name" value="Peptidase_S8_subtilisin-rel"/>
</dbReference>
<organism evidence="7 8">
    <name type="scientific">Mycobacterium florentinum</name>
    <dbReference type="NCBI Taxonomy" id="292462"/>
    <lineage>
        <taxon>Bacteria</taxon>
        <taxon>Bacillati</taxon>
        <taxon>Actinomycetota</taxon>
        <taxon>Actinomycetes</taxon>
        <taxon>Mycobacteriales</taxon>
        <taxon>Mycobacteriaceae</taxon>
        <taxon>Mycobacterium</taxon>
        <taxon>Mycobacterium simiae complex</taxon>
    </lineage>
</organism>
<keyword evidence="4 5" id="KW-0720">Serine protease</keyword>
<evidence type="ECO:0000256" key="3">
    <source>
        <dbReference type="ARBA" id="ARBA00022801"/>
    </source>
</evidence>
<keyword evidence="2 5" id="KW-0645">Protease</keyword>
<evidence type="ECO:0000256" key="4">
    <source>
        <dbReference type="ARBA" id="ARBA00022825"/>
    </source>
</evidence>
<evidence type="ECO:0000256" key="5">
    <source>
        <dbReference type="PROSITE-ProRule" id="PRU01240"/>
    </source>
</evidence>
<comment type="caution">
    <text evidence="7">The sequence shown here is derived from an EMBL/GenBank/DDBJ whole genome shotgun (WGS) entry which is preliminary data.</text>
</comment>
<dbReference type="Gene3D" id="3.40.50.200">
    <property type="entry name" value="Peptidase S8/S53 domain"/>
    <property type="match status" value="1"/>
</dbReference>
<dbReference type="AlphaFoldDB" id="A0A1X1U5V4"/>
<dbReference type="GO" id="GO:0004252">
    <property type="term" value="F:serine-type endopeptidase activity"/>
    <property type="evidence" value="ECO:0007669"/>
    <property type="project" value="UniProtKB-UniRule"/>
</dbReference>
<dbReference type="PROSITE" id="PS51892">
    <property type="entry name" value="SUBTILASE"/>
    <property type="match status" value="1"/>
</dbReference>
<feature type="active site" description="Charge relay system" evidence="5">
    <location>
        <position position="388"/>
    </location>
</feature>
<feature type="active site" description="Charge relay system" evidence="5">
    <location>
        <position position="289"/>
    </location>
</feature>